<sequence length="392" mass="45165">MKNCAIYSSNFDLAQVMETIEKLYNKETIWISENKTQVRVISKKWFSKTENTFNIMTSKTHPEEFSTMINGMSNFFRQIPAKNETVHQKLLLKIATLNMVIGIETEKDISDKLYAEILDVARQLDGIVFMGTRELLDYNGKLILDIDGNSEVDDFIVTAHTSFLHSDLKITESGMRRKERSEKILSESNIPVNKSLPVICGDEDAVIRDVDEIARRAIALCIVALKGECHGTNHDLEDTRALITRIINQYNASDFFSPKERLFIENDYPDMEDAVYFSWCYEGYLVMLWALGYVDELEYPSSICNVPAAVAILKEHETYADFIAHAQMRKKDEILDAADLIYRYDWVCVDSRINNRPVPGELDGGVVYERHRALNWLITYMEQEWDQVTTDT</sequence>
<evidence type="ECO:0000313" key="4">
    <source>
        <dbReference type="Proteomes" id="UP000182836"/>
    </source>
</evidence>
<protein>
    <recommendedName>
        <fullName evidence="5">DUF4272 domain-containing protein</fullName>
    </recommendedName>
</protein>
<evidence type="ECO:0000313" key="1">
    <source>
        <dbReference type="EMBL" id="KON95979.1"/>
    </source>
</evidence>
<accession>A0A0D1VFM5</accession>
<proteinExistence type="predicted"/>
<name>A0A0D1VFM5_ANEMI</name>
<dbReference type="InterPro" id="IPR025368">
    <property type="entry name" value="DUF4272"/>
</dbReference>
<dbReference type="RefSeq" id="WP_043064485.1">
    <property type="nucleotide sequence ID" value="NZ_BJOA01000142.1"/>
</dbReference>
<dbReference type="EMBL" id="FNED01000013">
    <property type="protein sequence ID" value="SDJ18675.1"/>
    <property type="molecule type" value="Genomic_DNA"/>
</dbReference>
<dbReference type="OrthoDB" id="4399984at2"/>
<dbReference type="Proteomes" id="UP000182836">
    <property type="component" value="Unassembled WGS sequence"/>
</dbReference>
<gene>
    <name evidence="1" type="ORF">AF333_11250</name>
    <name evidence="2" type="ORF">SAMN04487909_11376</name>
</gene>
<dbReference type="AlphaFoldDB" id="A0A0D1VFM5"/>
<organism evidence="1 3">
    <name type="scientific">Aneurinibacillus migulanus</name>
    <name type="common">Bacillus migulanus</name>
    <dbReference type="NCBI Taxonomy" id="47500"/>
    <lineage>
        <taxon>Bacteria</taxon>
        <taxon>Bacillati</taxon>
        <taxon>Bacillota</taxon>
        <taxon>Bacilli</taxon>
        <taxon>Bacillales</taxon>
        <taxon>Paenibacillaceae</taxon>
        <taxon>Aneurinibacillus group</taxon>
        <taxon>Aneurinibacillus</taxon>
    </lineage>
</organism>
<dbReference type="Pfam" id="PF14094">
    <property type="entry name" value="DUF4272"/>
    <property type="match status" value="1"/>
</dbReference>
<evidence type="ECO:0000313" key="3">
    <source>
        <dbReference type="Proteomes" id="UP000037269"/>
    </source>
</evidence>
<reference evidence="1 3" key="1">
    <citation type="submission" date="2015-07" db="EMBL/GenBank/DDBJ databases">
        <title>Fjat-14205 dsm 2895.</title>
        <authorList>
            <person name="Liu B."/>
            <person name="Wang J."/>
            <person name="Zhu Y."/>
            <person name="Liu G."/>
            <person name="Chen Q."/>
            <person name="Chen Z."/>
            <person name="Lan J."/>
            <person name="Che J."/>
            <person name="Ge C."/>
            <person name="Shi H."/>
            <person name="Pan Z."/>
            <person name="Liu X."/>
        </authorList>
    </citation>
    <scope>NUCLEOTIDE SEQUENCE [LARGE SCALE GENOMIC DNA]</scope>
    <source>
        <strain evidence="1 3">DSM 2895</strain>
    </source>
</reference>
<dbReference type="EMBL" id="LGUG01000004">
    <property type="protein sequence ID" value="KON95979.1"/>
    <property type="molecule type" value="Genomic_DNA"/>
</dbReference>
<dbReference type="GeneID" id="42305760"/>
<dbReference type="STRING" id="47500.AF333_11250"/>
<reference evidence="2 4" key="2">
    <citation type="submission" date="2016-10" db="EMBL/GenBank/DDBJ databases">
        <authorList>
            <person name="de Groot N.N."/>
        </authorList>
    </citation>
    <scope>NUCLEOTIDE SEQUENCE [LARGE SCALE GENOMIC DNA]</scope>
    <source>
        <strain evidence="2 4">DSM 2895</strain>
    </source>
</reference>
<dbReference type="PATRIC" id="fig|47500.8.peg.2631"/>
<dbReference type="Proteomes" id="UP000037269">
    <property type="component" value="Unassembled WGS sequence"/>
</dbReference>
<keyword evidence="3" id="KW-1185">Reference proteome</keyword>
<evidence type="ECO:0008006" key="5">
    <source>
        <dbReference type="Google" id="ProtNLM"/>
    </source>
</evidence>
<evidence type="ECO:0000313" key="2">
    <source>
        <dbReference type="EMBL" id="SDJ18675.1"/>
    </source>
</evidence>